<dbReference type="Pfam" id="PF10069">
    <property type="entry name" value="DICT"/>
    <property type="match status" value="1"/>
</dbReference>
<dbReference type="AlphaFoldDB" id="A0A367YYB4"/>
<name>A0A367YYB4_9ACTN</name>
<dbReference type="Proteomes" id="UP000252770">
    <property type="component" value="Unassembled WGS sequence"/>
</dbReference>
<comment type="caution">
    <text evidence="2">The sequence shown here is derived from an EMBL/GenBank/DDBJ whole genome shotgun (WGS) entry which is preliminary data.</text>
</comment>
<dbReference type="RefSeq" id="WP_114125614.1">
    <property type="nucleotide sequence ID" value="NZ_QOUI01000002.1"/>
</dbReference>
<keyword evidence="3" id="KW-1185">Reference proteome</keyword>
<protein>
    <recommendedName>
        <fullName evidence="1">DICT domain-containing protein</fullName>
    </recommendedName>
</protein>
<evidence type="ECO:0000313" key="3">
    <source>
        <dbReference type="Proteomes" id="UP000252770"/>
    </source>
</evidence>
<proteinExistence type="predicted"/>
<dbReference type="InterPro" id="IPR019278">
    <property type="entry name" value="DICT_dom"/>
</dbReference>
<feature type="domain" description="DICT" evidence="1">
    <location>
        <begin position="14"/>
        <end position="135"/>
    </location>
</feature>
<organism evidence="2 3">
    <name type="scientific">Desertihabitans brevis</name>
    <dbReference type="NCBI Taxonomy" id="2268447"/>
    <lineage>
        <taxon>Bacteria</taxon>
        <taxon>Bacillati</taxon>
        <taxon>Actinomycetota</taxon>
        <taxon>Actinomycetes</taxon>
        <taxon>Propionibacteriales</taxon>
        <taxon>Propionibacteriaceae</taxon>
        <taxon>Desertihabitans</taxon>
    </lineage>
</organism>
<sequence length="218" mass="23726">MTTTAAQTSERVDSVFEHVTELFPAEEVHRLGKPTLLGLSWAIEDEFAARAERPVLFGAFQTTRYYEASRARWIELARVAEHAAALADFGGAPADAEEQSAGLARVDVPAGSPMTREWIVVCDSAELPAALLARELPGQSPVAEERRLFEALWTTEPDVVRAASRACALQAAAAGHPEAGFWLYHLAEQPRPSIVAPEAASRLFNRVVVHLDAASRTR</sequence>
<accession>A0A367YYB4</accession>
<dbReference type="EMBL" id="QOUI01000002">
    <property type="protein sequence ID" value="RCK70844.1"/>
    <property type="molecule type" value="Genomic_DNA"/>
</dbReference>
<reference evidence="2 3" key="1">
    <citation type="submission" date="2018-07" db="EMBL/GenBank/DDBJ databases">
        <title>Desertimonas flava gen. nov. sp. nov.</title>
        <authorList>
            <person name="Liu S."/>
        </authorList>
    </citation>
    <scope>NUCLEOTIDE SEQUENCE [LARGE SCALE GENOMIC DNA]</scope>
    <source>
        <strain evidence="2 3">16Sb5-5</strain>
    </source>
</reference>
<evidence type="ECO:0000259" key="1">
    <source>
        <dbReference type="Pfam" id="PF10069"/>
    </source>
</evidence>
<evidence type="ECO:0000313" key="2">
    <source>
        <dbReference type="EMBL" id="RCK70844.1"/>
    </source>
</evidence>
<gene>
    <name evidence="2" type="ORF">DT076_05520</name>
</gene>